<dbReference type="Proteomes" id="UP000001554">
    <property type="component" value="Chromosome 19"/>
</dbReference>
<evidence type="ECO:0000313" key="3">
    <source>
        <dbReference type="Proteomes" id="UP000001554"/>
    </source>
</evidence>
<feature type="compositionally biased region" description="Basic and acidic residues" evidence="1">
    <location>
        <begin position="281"/>
        <end position="300"/>
    </location>
</feature>
<dbReference type="Pfam" id="PF13679">
    <property type="entry name" value="Methyltransf_32"/>
    <property type="match status" value="1"/>
</dbReference>
<dbReference type="InterPro" id="IPR052220">
    <property type="entry name" value="METTL25"/>
</dbReference>
<accession>A0A9J7HPE0</accession>
<feature type="compositionally biased region" description="Polar residues" evidence="1">
    <location>
        <begin position="328"/>
        <end position="337"/>
    </location>
</feature>
<dbReference type="AlphaFoldDB" id="A0A9J7HPE0"/>
<dbReference type="PANTHER" id="PTHR12496:SF9">
    <property type="entry name" value="METHYLTRANSFERASE-LIKE PROTEIN 25-RELATED"/>
    <property type="match status" value="1"/>
</dbReference>
<proteinExistence type="predicted"/>
<organism evidence="3 4">
    <name type="scientific">Branchiostoma floridae</name>
    <name type="common">Florida lancelet</name>
    <name type="synonym">Amphioxus</name>
    <dbReference type="NCBI Taxonomy" id="7739"/>
    <lineage>
        <taxon>Eukaryota</taxon>
        <taxon>Metazoa</taxon>
        <taxon>Chordata</taxon>
        <taxon>Cephalochordata</taxon>
        <taxon>Leptocardii</taxon>
        <taxon>Amphioxiformes</taxon>
        <taxon>Branchiostomatidae</taxon>
        <taxon>Branchiostoma</taxon>
    </lineage>
</organism>
<reference evidence="3" key="1">
    <citation type="journal article" date="2020" name="Nat. Ecol. Evol.">
        <title>Deeply conserved synteny resolves early events in vertebrate evolution.</title>
        <authorList>
            <person name="Simakov O."/>
            <person name="Marletaz F."/>
            <person name="Yue J.X."/>
            <person name="O'Connell B."/>
            <person name="Jenkins J."/>
            <person name="Brandt A."/>
            <person name="Calef R."/>
            <person name="Tung C.H."/>
            <person name="Huang T.K."/>
            <person name="Schmutz J."/>
            <person name="Satoh N."/>
            <person name="Yu J.K."/>
            <person name="Putnam N.H."/>
            <person name="Green R.E."/>
            <person name="Rokhsar D.S."/>
        </authorList>
    </citation>
    <scope>NUCLEOTIDE SEQUENCE [LARGE SCALE GENOMIC DNA]</scope>
    <source>
        <strain evidence="3">S238N-H82</strain>
    </source>
</reference>
<dbReference type="InterPro" id="IPR029063">
    <property type="entry name" value="SAM-dependent_MTases_sf"/>
</dbReference>
<dbReference type="RefSeq" id="XP_035663078.1">
    <property type="nucleotide sequence ID" value="XM_035807185.1"/>
</dbReference>
<sequence length="594" mass="66485">MENHQSTMWTVSEDSHHILHTRLENLWSFLQSKSDLINAHLVDFFTEDTWDRLVPKDLQDELLSLSDPDLSSLPSSTTLQRKRSQATETEDDKEEHKNTLLLNESTDLDSSIGNAKATENFCGKCECEKSQSSLEEFRKEAQQFVLSNSGICASLDEVWRTLGVDSKSKDEDKRRFVKEHMCVKKSHEVEVLSGVVAKLCQVCHVDQVVDIGSGKGYLSECLYLQHGLTVLGVDASDSNTHGAKKRSKLLERQWTALVNRPRTSANKECINDSEPIREVVEKNSESEVAGKESCSTEHIGDATQQEVSRETTTQKQTRCSKSKDRVSSKQGSFTPTTAYINPDTDLADLVGVSNSDETLADLRLLLTGLHTCGDLSPTMLRLFVTCPQAAVLCSVGCCYNLLTEVEKPGAIDEKCGFPLSQLLQTKSVHLGRTARMLSCQAVERISREGRLPAMSLFYRAVLQVIVRDKFGHVDNNKTVGKVAAKSKGFVDYVRRALRRLQLEHAHLSDEEINRYFEQYQGKLRHLHAFIQLRACLAPCIEAFILLDRLCFLHEQTGVSHAALVHVFDPVISPRCFALVAIKNDCNIVTSQENV</sequence>
<evidence type="ECO:0000256" key="1">
    <source>
        <dbReference type="SAM" id="MobiDB-lite"/>
    </source>
</evidence>
<feature type="region of interest" description="Disordered" evidence="1">
    <location>
        <begin position="72"/>
        <end position="100"/>
    </location>
</feature>
<reference evidence="4" key="2">
    <citation type="submission" date="2025-08" db="UniProtKB">
        <authorList>
            <consortium name="RefSeq"/>
        </authorList>
    </citation>
    <scope>IDENTIFICATION</scope>
    <source>
        <strain evidence="4">S238N-H82</strain>
        <tissue evidence="4">Testes</tissue>
    </source>
</reference>
<dbReference type="GeneID" id="118406831"/>
<dbReference type="InterPro" id="IPR025714">
    <property type="entry name" value="Methyltranfer_dom"/>
</dbReference>
<feature type="compositionally biased region" description="Polar residues" evidence="1">
    <location>
        <begin position="302"/>
        <end position="319"/>
    </location>
</feature>
<name>A0A9J7HPE0_BRAFL</name>
<evidence type="ECO:0000259" key="2">
    <source>
        <dbReference type="Pfam" id="PF13679"/>
    </source>
</evidence>
<evidence type="ECO:0000313" key="4">
    <source>
        <dbReference type="RefSeq" id="XP_035663078.1"/>
    </source>
</evidence>
<gene>
    <name evidence="4" type="primary">LOC118406831</name>
</gene>
<feature type="domain" description="Methyltransferase" evidence="2">
    <location>
        <begin position="184"/>
        <end position="404"/>
    </location>
</feature>
<dbReference type="PANTHER" id="PTHR12496">
    <property type="entry name" value="CGI-41 METHYLTRANSFERASE"/>
    <property type="match status" value="1"/>
</dbReference>
<dbReference type="OMA" id="LQAPYNW"/>
<keyword evidence="3" id="KW-1185">Reference proteome</keyword>
<protein>
    <submittedName>
        <fullName evidence="4">Methyltransferase-like protein 25</fullName>
    </submittedName>
</protein>
<feature type="region of interest" description="Disordered" evidence="1">
    <location>
        <begin position="281"/>
        <end position="337"/>
    </location>
</feature>
<dbReference type="OrthoDB" id="10258156at2759"/>
<dbReference type="KEGG" id="bfo:118406831"/>
<dbReference type="Gene3D" id="3.40.50.150">
    <property type="entry name" value="Vaccinia Virus protein VP39"/>
    <property type="match status" value="1"/>
</dbReference>
<dbReference type="SUPFAM" id="SSF53335">
    <property type="entry name" value="S-adenosyl-L-methionine-dependent methyltransferases"/>
    <property type="match status" value="1"/>
</dbReference>